<dbReference type="Proteomes" id="UP001501588">
    <property type="component" value="Unassembled WGS sequence"/>
</dbReference>
<evidence type="ECO:0000313" key="1">
    <source>
        <dbReference type="EMBL" id="GAA0576960.1"/>
    </source>
</evidence>
<evidence type="ECO:0000313" key="2">
    <source>
        <dbReference type="Proteomes" id="UP001501588"/>
    </source>
</evidence>
<proteinExistence type="predicted"/>
<protein>
    <submittedName>
        <fullName evidence="1">Uncharacterized protein</fullName>
    </submittedName>
</protein>
<sequence length="192" mass="21558">MERWNAEKAEAGMVIDTYLDNNVWDLLFDLRLDLCAELPPGEFRILITREGEMEVTAIPERRAELRAFINGTIGRCGVEVDGHFGFRDDNLPPEEQRTMGFGSGRFITEDERDFAAHTPWRSDDPPRKPEVKLRRNEADVALAARAFLGVVLTLDRKPGALADAHRQGGKVVFLTGFEGSGLTLREFVETAL</sequence>
<keyword evidence="2" id="KW-1185">Reference proteome</keyword>
<dbReference type="EMBL" id="BAAAFZ010000014">
    <property type="protein sequence ID" value="GAA0576960.1"/>
    <property type="molecule type" value="Genomic_DNA"/>
</dbReference>
<dbReference type="RefSeq" id="WP_343894519.1">
    <property type="nucleotide sequence ID" value="NZ_BAAAFZ010000014.1"/>
</dbReference>
<name>A0ABN1EXC9_9PROT</name>
<gene>
    <name evidence="1" type="ORF">GCM10009416_14440</name>
</gene>
<organism evidence="1 2">
    <name type="scientific">Craurococcus roseus</name>
    <dbReference type="NCBI Taxonomy" id="77585"/>
    <lineage>
        <taxon>Bacteria</taxon>
        <taxon>Pseudomonadati</taxon>
        <taxon>Pseudomonadota</taxon>
        <taxon>Alphaproteobacteria</taxon>
        <taxon>Acetobacterales</taxon>
        <taxon>Acetobacteraceae</taxon>
        <taxon>Craurococcus</taxon>
    </lineage>
</organism>
<reference evidence="1 2" key="1">
    <citation type="journal article" date="2019" name="Int. J. Syst. Evol. Microbiol.">
        <title>The Global Catalogue of Microorganisms (GCM) 10K type strain sequencing project: providing services to taxonomists for standard genome sequencing and annotation.</title>
        <authorList>
            <consortium name="The Broad Institute Genomics Platform"/>
            <consortium name="The Broad Institute Genome Sequencing Center for Infectious Disease"/>
            <person name="Wu L."/>
            <person name="Ma J."/>
        </authorList>
    </citation>
    <scope>NUCLEOTIDE SEQUENCE [LARGE SCALE GENOMIC DNA]</scope>
    <source>
        <strain evidence="1 2">JCM 9933</strain>
    </source>
</reference>
<comment type="caution">
    <text evidence="1">The sequence shown here is derived from an EMBL/GenBank/DDBJ whole genome shotgun (WGS) entry which is preliminary data.</text>
</comment>
<accession>A0ABN1EXC9</accession>